<dbReference type="Pfam" id="PF01925">
    <property type="entry name" value="TauE"/>
    <property type="match status" value="1"/>
</dbReference>
<sequence length="278" mass="28197">MEFLSAYSPAWLAGLVVALLVTGAVAGILAGLLGVGGGIVIVPVLYHLFTLLGIDADVRMHVAVGTSLAAIIPTSIISARAHYKRGGLKPELLKPLIPSTLVGVLIGSLLSGVFSGQTLAVIFGVVAVLVSLNMALPRTFDLRDGLPGRFGTGMLGLFIGAVSTLMGIGGGTLSVPALSAFRTPMHIAVGTGAALGVVISIPGALAYLINGLGVPARPPASLGYVNLLGLALIVPMTMLTAPLGARIAHAINAQLLKRLFALFLAITAARMLIGAFSN</sequence>
<comment type="subcellular location">
    <subcellularLocation>
        <location evidence="6">Cell membrane</location>
        <topology evidence="6">Multi-pass membrane protein</topology>
    </subcellularLocation>
    <subcellularLocation>
        <location evidence="1">Membrane</location>
        <topology evidence="1">Multi-pass membrane protein</topology>
    </subcellularLocation>
</comment>
<feature type="transmembrane region" description="Helical" evidence="6">
    <location>
        <begin position="221"/>
        <end position="243"/>
    </location>
</feature>
<feature type="transmembrane region" description="Helical" evidence="6">
    <location>
        <begin position="100"/>
        <end position="130"/>
    </location>
</feature>
<gene>
    <name evidence="7" type="ORF">G7026_16310</name>
</gene>
<evidence type="ECO:0000256" key="6">
    <source>
        <dbReference type="RuleBase" id="RU363041"/>
    </source>
</evidence>
<dbReference type="PANTHER" id="PTHR43483:SF3">
    <property type="entry name" value="MEMBRANE TRANSPORTER PROTEIN HI_0806-RELATED"/>
    <property type="match status" value="1"/>
</dbReference>
<evidence type="ECO:0000256" key="4">
    <source>
        <dbReference type="ARBA" id="ARBA00022989"/>
    </source>
</evidence>
<evidence type="ECO:0000256" key="2">
    <source>
        <dbReference type="ARBA" id="ARBA00009142"/>
    </source>
</evidence>
<evidence type="ECO:0000313" key="7">
    <source>
        <dbReference type="EMBL" id="MBA1274918.1"/>
    </source>
</evidence>
<dbReference type="EMBL" id="JAAMRF010000008">
    <property type="protein sequence ID" value="MBA1274918.1"/>
    <property type="molecule type" value="Genomic_DNA"/>
</dbReference>
<evidence type="ECO:0000256" key="3">
    <source>
        <dbReference type="ARBA" id="ARBA00022692"/>
    </source>
</evidence>
<feature type="transmembrane region" description="Helical" evidence="6">
    <location>
        <begin position="6"/>
        <end position="25"/>
    </location>
</feature>
<feature type="transmembrane region" description="Helical" evidence="6">
    <location>
        <begin position="32"/>
        <end position="54"/>
    </location>
</feature>
<feature type="transmembrane region" description="Helical" evidence="6">
    <location>
        <begin position="60"/>
        <end position="79"/>
    </location>
</feature>
<organism evidence="7 8">
    <name type="scientific">Stutzerimonas azotifigens</name>
    <dbReference type="NCBI Taxonomy" id="291995"/>
    <lineage>
        <taxon>Bacteria</taxon>
        <taxon>Pseudomonadati</taxon>
        <taxon>Pseudomonadota</taxon>
        <taxon>Gammaproteobacteria</taxon>
        <taxon>Pseudomonadales</taxon>
        <taxon>Pseudomonadaceae</taxon>
        <taxon>Stutzerimonas</taxon>
    </lineage>
</organism>
<dbReference type="RefSeq" id="WP_181071959.1">
    <property type="nucleotide sequence ID" value="NZ_JAAMRF010000008.1"/>
</dbReference>
<evidence type="ECO:0000313" key="8">
    <source>
        <dbReference type="Proteomes" id="UP000786387"/>
    </source>
</evidence>
<reference evidence="7 8" key="1">
    <citation type="submission" date="2020-02" db="EMBL/GenBank/DDBJ databases">
        <title>Synteny-based analysis reveals conserved mechanism for high triclosan tolerance in Pseudomonas, as well as instances of horizontal transfer.</title>
        <authorList>
            <person name="Mcfarland A.G."/>
            <person name="Bertucci H.K."/>
            <person name="Litmann E."/>
            <person name="Shen J."/>
            <person name="Huttenhower C."/>
            <person name="Hartmann E.M."/>
        </authorList>
    </citation>
    <scope>NUCLEOTIDE SEQUENCE [LARGE SCALE GENOMIC DNA]</scope>
    <source>
        <strain evidence="7 8">115A1</strain>
    </source>
</reference>
<comment type="caution">
    <text evidence="7">The sequence shown here is derived from an EMBL/GenBank/DDBJ whole genome shotgun (WGS) entry which is preliminary data.</text>
</comment>
<protein>
    <recommendedName>
        <fullName evidence="6">Probable membrane transporter protein</fullName>
    </recommendedName>
</protein>
<proteinExistence type="inferred from homology"/>
<name>A0ABR5Z3X5_9GAMM</name>
<evidence type="ECO:0000256" key="5">
    <source>
        <dbReference type="ARBA" id="ARBA00023136"/>
    </source>
</evidence>
<feature type="transmembrane region" description="Helical" evidence="6">
    <location>
        <begin position="187"/>
        <end position="209"/>
    </location>
</feature>
<keyword evidence="4 6" id="KW-1133">Transmembrane helix</keyword>
<evidence type="ECO:0000256" key="1">
    <source>
        <dbReference type="ARBA" id="ARBA00004141"/>
    </source>
</evidence>
<keyword evidence="6" id="KW-1003">Cell membrane</keyword>
<keyword evidence="5 6" id="KW-0472">Membrane</keyword>
<feature type="transmembrane region" description="Helical" evidence="6">
    <location>
        <begin position="255"/>
        <end position="276"/>
    </location>
</feature>
<dbReference type="Proteomes" id="UP000786387">
    <property type="component" value="Unassembled WGS sequence"/>
</dbReference>
<keyword evidence="8" id="KW-1185">Reference proteome</keyword>
<dbReference type="InterPro" id="IPR002781">
    <property type="entry name" value="TM_pro_TauE-like"/>
</dbReference>
<keyword evidence="3 6" id="KW-0812">Transmembrane</keyword>
<accession>A0ABR5Z3X5</accession>
<comment type="similarity">
    <text evidence="2 6">Belongs to the 4-toluene sulfonate uptake permease (TSUP) (TC 2.A.102) family.</text>
</comment>
<dbReference type="PANTHER" id="PTHR43483">
    <property type="entry name" value="MEMBRANE TRANSPORTER PROTEIN HI_0806-RELATED"/>
    <property type="match status" value="1"/>
</dbReference>
<feature type="transmembrane region" description="Helical" evidence="6">
    <location>
        <begin position="150"/>
        <end position="175"/>
    </location>
</feature>